<dbReference type="Gene3D" id="3.40.50.720">
    <property type="entry name" value="NAD(P)-binding Rossmann-like Domain"/>
    <property type="match status" value="1"/>
</dbReference>
<dbReference type="KEGG" id="ccot:CCAX7_38280"/>
<evidence type="ECO:0000313" key="2">
    <source>
        <dbReference type="Proteomes" id="UP000287394"/>
    </source>
</evidence>
<keyword evidence="2" id="KW-1185">Reference proteome</keyword>
<dbReference type="RefSeq" id="WP_218025795.1">
    <property type="nucleotide sequence ID" value="NZ_AP025739.1"/>
</dbReference>
<dbReference type="SUPFAM" id="SSF51735">
    <property type="entry name" value="NAD(P)-binding Rossmann-fold domains"/>
    <property type="match status" value="1"/>
</dbReference>
<dbReference type="PANTHER" id="PTHR33303:SF2">
    <property type="entry name" value="COA-BINDING DOMAIN-CONTAINING PROTEIN"/>
    <property type="match status" value="1"/>
</dbReference>
<protein>
    <submittedName>
        <fullName evidence="1">CoA-binding protein</fullName>
    </submittedName>
</protein>
<dbReference type="EMBL" id="AP025739">
    <property type="protein sequence ID" value="BDI31777.1"/>
    <property type="molecule type" value="Genomic_DNA"/>
</dbReference>
<dbReference type="FunCoup" id="A0A402D6R7">
    <property type="interactions" value="29"/>
</dbReference>
<gene>
    <name evidence="1" type="ORF">CCAX7_38280</name>
</gene>
<dbReference type="SMART" id="SM00881">
    <property type="entry name" value="CoA_binding"/>
    <property type="match status" value="1"/>
</dbReference>
<name>A0A402D6R7_9BACT</name>
<organism evidence="1 2">
    <name type="scientific">Capsulimonas corticalis</name>
    <dbReference type="NCBI Taxonomy" id="2219043"/>
    <lineage>
        <taxon>Bacteria</taxon>
        <taxon>Bacillati</taxon>
        <taxon>Armatimonadota</taxon>
        <taxon>Armatimonadia</taxon>
        <taxon>Capsulimonadales</taxon>
        <taxon>Capsulimonadaceae</taxon>
        <taxon>Capsulimonas</taxon>
    </lineage>
</organism>
<dbReference type="Pfam" id="PF13380">
    <property type="entry name" value="CoA_binding_2"/>
    <property type="match status" value="1"/>
</dbReference>
<dbReference type="AlphaFoldDB" id="A0A402D6R7"/>
<reference evidence="1 2" key="1">
    <citation type="journal article" date="2019" name="Int. J. Syst. Evol. Microbiol.">
        <title>Capsulimonas corticalis gen. nov., sp. nov., an aerobic capsulated bacterium, of a novel bacterial order, Capsulimonadales ord. nov., of the class Armatimonadia of the phylum Armatimonadetes.</title>
        <authorList>
            <person name="Li J."/>
            <person name="Kudo C."/>
            <person name="Tonouchi A."/>
        </authorList>
    </citation>
    <scope>NUCLEOTIDE SEQUENCE [LARGE SCALE GENOMIC DNA]</scope>
    <source>
        <strain evidence="1 2">AX-7</strain>
    </source>
</reference>
<sequence>MNTIEEIDSILTSHTFAVAGASRNPEKYGSMVFHALKNDGKSVYPINPNAADIDGVPCYPSLSEAPADAEVAVFITPPPVTEAGVAEALARGIGKIWMQPGAESPKAIALCEEANATAVAGGPCILVMLKTRKH</sequence>
<evidence type="ECO:0000313" key="1">
    <source>
        <dbReference type="EMBL" id="BDI31777.1"/>
    </source>
</evidence>
<dbReference type="InterPro" id="IPR036291">
    <property type="entry name" value="NAD(P)-bd_dom_sf"/>
</dbReference>
<dbReference type="InterPro" id="IPR003781">
    <property type="entry name" value="CoA-bd"/>
</dbReference>
<dbReference type="PANTHER" id="PTHR33303">
    <property type="entry name" value="CYTOPLASMIC PROTEIN-RELATED"/>
    <property type="match status" value="1"/>
</dbReference>
<proteinExistence type="predicted"/>
<accession>A0A402D6R7</accession>
<dbReference type="Proteomes" id="UP000287394">
    <property type="component" value="Chromosome"/>
</dbReference>